<sequence>MSVGSNSNIDGLAAIVRPHIDKEFPLNEEVKQVDEVKYGEFRRPTPFNGSSGAKFRVGPPGYYMRKTLAGKVETKVAQIEECKTIFANDRTPLYTPLYYSPEEIKYFSSNLDDTKCIPKGIVKNLLIKIDKFILLVDFVILDMIEDFKMPVILGRPLLAMTHAKVDIFQRTISLEVGNEKVIFKMRSNFSNSINEYVQMIKTKMNTEDDELMKIDSGLFTYNTNSCKINHLLSIDPDMFTFDIEVQESYEETVYKCSLIAQETNGGLRFGKVNKTTRDKILQDHWRKRFENEYDDNEEFEDPDGCKENKEIEILGTIFKKLHDEWFKGTDEDDVDLEGIIDYLEPTLYGRFVDSDDDEYKERKCRLLRMPYIKPPLILIEKVYVTRYSIGPGEVYTKIKISRVEELSRTKGNIASIRAGIMDEIYRNDDNEESHDEM</sequence>
<name>A0A699GTC0_TANCI</name>
<gene>
    <name evidence="1" type="ORF">Tci_209930</name>
</gene>
<organism evidence="1">
    <name type="scientific">Tanacetum cinerariifolium</name>
    <name type="common">Dalmatian daisy</name>
    <name type="synonym">Chrysanthemum cinerariifolium</name>
    <dbReference type="NCBI Taxonomy" id="118510"/>
    <lineage>
        <taxon>Eukaryota</taxon>
        <taxon>Viridiplantae</taxon>
        <taxon>Streptophyta</taxon>
        <taxon>Embryophyta</taxon>
        <taxon>Tracheophyta</taxon>
        <taxon>Spermatophyta</taxon>
        <taxon>Magnoliopsida</taxon>
        <taxon>eudicotyledons</taxon>
        <taxon>Gunneridae</taxon>
        <taxon>Pentapetalae</taxon>
        <taxon>asterids</taxon>
        <taxon>campanulids</taxon>
        <taxon>Asterales</taxon>
        <taxon>Asteraceae</taxon>
        <taxon>Asteroideae</taxon>
        <taxon>Anthemideae</taxon>
        <taxon>Anthemidinae</taxon>
        <taxon>Tanacetum</taxon>
    </lineage>
</organism>
<evidence type="ECO:0008006" key="2">
    <source>
        <dbReference type="Google" id="ProtNLM"/>
    </source>
</evidence>
<dbReference type="PANTHER" id="PTHR33067:SF35">
    <property type="entry name" value="ASPARTIC PEPTIDASE DDI1-TYPE DOMAIN-CONTAINING PROTEIN"/>
    <property type="match status" value="1"/>
</dbReference>
<protein>
    <recommendedName>
        <fullName evidence="2">Reverse transcriptase domain-containing protein</fullName>
    </recommendedName>
</protein>
<evidence type="ECO:0000313" key="1">
    <source>
        <dbReference type="EMBL" id="GEW37954.1"/>
    </source>
</evidence>
<reference evidence="1" key="1">
    <citation type="journal article" date="2019" name="Sci. Rep.">
        <title>Draft genome of Tanacetum cinerariifolium, the natural source of mosquito coil.</title>
        <authorList>
            <person name="Yamashiro T."/>
            <person name="Shiraishi A."/>
            <person name="Satake H."/>
            <person name="Nakayama K."/>
        </authorList>
    </citation>
    <scope>NUCLEOTIDE SEQUENCE</scope>
</reference>
<dbReference type="EMBL" id="BKCJ010055970">
    <property type="protein sequence ID" value="GEW37954.1"/>
    <property type="molecule type" value="Genomic_DNA"/>
</dbReference>
<proteinExistence type="predicted"/>
<dbReference type="Gene3D" id="2.40.70.10">
    <property type="entry name" value="Acid Proteases"/>
    <property type="match status" value="1"/>
</dbReference>
<comment type="caution">
    <text evidence="1">The sequence shown here is derived from an EMBL/GenBank/DDBJ whole genome shotgun (WGS) entry which is preliminary data.</text>
</comment>
<dbReference type="AlphaFoldDB" id="A0A699GTC0"/>
<dbReference type="InterPro" id="IPR021109">
    <property type="entry name" value="Peptidase_aspartic_dom_sf"/>
</dbReference>
<dbReference type="PANTHER" id="PTHR33067">
    <property type="entry name" value="RNA-DIRECTED DNA POLYMERASE-RELATED"/>
    <property type="match status" value="1"/>
</dbReference>
<accession>A0A699GTC0</accession>